<gene>
    <name evidence="1" type="ORF">RO950_02740</name>
</gene>
<organism evidence="1 2">
    <name type="scientific">Staphylococcus haemolyticus</name>
    <dbReference type="NCBI Taxonomy" id="1283"/>
    <lineage>
        <taxon>Bacteria</taxon>
        <taxon>Bacillati</taxon>
        <taxon>Bacillota</taxon>
        <taxon>Bacilli</taxon>
        <taxon>Bacillales</taxon>
        <taxon>Staphylococcaceae</taxon>
        <taxon>Staphylococcus</taxon>
    </lineage>
</organism>
<keyword evidence="2" id="KW-1185">Reference proteome</keyword>
<name>A0ABU3IEF9_STAHA</name>
<evidence type="ECO:0000313" key="2">
    <source>
        <dbReference type="Proteomes" id="UP001269271"/>
    </source>
</evidence>
<comment type="caution">
    <text evidence="1">The sequence shown here is derived from an EMBL/GenBank/DDBJ whole genome shotgun (WGS) entry which is preliminary data.</text>
</comment>
<dbReference type="RefSeq" id="WP_046309348.1">
    <property type="nucleotide sequence ID" value="NZ_CAJUXS010000003.1"/>
</dbReference>
<protein>
    <submittedName>
        <fullName evidence="1">Uncharacterized protein</fullName>
    </submittedName>
</protein>
<evidence type="ECO:0000313" key="1">
    <source>
        <dbReference type="EMBL" id="MDT4285938.1"/>
    </source>
</evidence>
<reference evidence="1 2" key="1">
    <citation type="submission" date="2023-08" db="EMBL/GenBank/DDBJ databases">
        <title>Genomic surveillance of Staphylococcus haemolyticus neonatal outbreak in southern France.</title>
        <authorList>
            <person name="Magnan C."/>
            <person name="Morsli M."/>
            <person name="Thiery B."/>
            <person name="Salipante F."/>
            <person name="Attar J."/>
            <person name="Massimo D.M."/>
            <person name="Ory J."/>
            <person name="Pantel A."/>
            <person name="Lavigne J.-P."/>
        </authorList>
    </citation>
    <scope>NUCLEOTIDE SEQUENCE [LARGE SCALE GENOMIC DNA]</scope>
    <source>
        <strain evidence="1 2">NSH026</strain>
    </source>
</reference>
<dbReference type="Proteomes" id="UP001269271">
    <property type="component" value="Unassembled WGS sequence"/>
</dbReference>
<sequence>MYKNYSYLIQKQINNINAHNVHLSSTVKKALEVTNSPSYKHTIVTIDSLMPQIKPLLNFYNSNPTLMNDLKTINNALPKNFPFENAFYSNPAKVASRINAKQLIQINKMIENYQNQFKSSLFSNSVLERIKRSIDMNINSDLIDNSFKILRYEYVKNTLFYNNSIRQIKWEPVITNSFNTFKEFGEIRDDVINTSENSKLQNAIDSMFKGWLLSHIGEEIDELTNHYITFLANVLLPFIPHEYRAICFYIIIFIVSYNKSNR</sequence>
<proteinExistence type="predicted"/>
<accession>A0ABU3IEF9</accession>
<dbReference type="EMBL" id="JAVSOO010000005">
    <property type="protein sequence ID" value="MDT4285938.1"/>
    <property type="molecule type" value="Genomic_DNA"/>
</dbReference>